<feature type="domain" description="Choice-of-anchor I" evidence="2">
    <location>
        <begin position="140"/>
        <end position="557"/>
    </location>
</feature>
<dbReference type="PANTHER" id="PTHR46928:SF1">
    <property type="entry name" value="MESENCHYME-SPECIFIC CELL SURFACE GLYCOPROTEIN"/>
    <property type="match status" value="1"/>
</dbReference>
<feature type="signal peptide" evidence="1">
    <location>
        <begin position="1"/>
        <end position="17"/>
    </location>
</feature>
<dbReference type="PANTHER" id="PTHR46928">
    <property type="entry name" value="MESENCHYME-SPECIFIC CELL SURFACE GLYCOPROTEIN"/>
    <property type="match status" value="1"/>
</dbReference>
<evidence type="ECO:0000259" key="2">
    <source>
        <dbReference type="Pfam" id="PF22494"/>
    </source>
</evidence>
<dbReference type="InterPro" id="IPR055188">
    <property type="entry name" value="Choice_anch_I"/>
</dbReference>
<keyword evidence="4" id="KW-1185">Reference proteome</keyword>
<dbReference type="SUPFAM" id="SSF51004">
    <property type="entry name" value="C-terminal (heme d1) domain of cytochrome cd1-nitrite reductase"/>
    <property type="match status" value="1"/>
</dbReference>
<evidence type="ECO:0000313" key="3">
    <source>
        <dbReference type="EMBL" id="KAK6171955.1"/>
    </source>
</evidence>
<gene>
    <name evidence="3" type="ORF">SNE40_018373</name>
</gene>
<sequence>MAMWAVLSLCLMSTCMADIVLQERGYLKLPDRNNNFAVNSGAAKESAYDRMDRFLYVVGKDSAVLHIVDVFDVDNPSVVQTFNFDVALEGYPLDIQVCRGLPNRAYFAVSFGVNDPTRQGHVILYNPYRRGDTALNPINPVDPLLSVGSNPDNIKFTSDCAKLVVSNEGIPAVINNEFIDPPGTVSIISIPETGNPSISTVDFKSYDDPAETIRLLALGVRYMVRVNPTTNSQNPFSNNIEPEYIAISPNNGYAYITLQENNAIARIDLEQNALVSTYPMGYKEYLYSTLDASDQDQFPGVHMTRRNVRGLYQPDKITFMEWGGTLYLITADEGKPYNVPSLGISDNDRARTLESDFSVDSALLAELLDNAQLGRAYISTMDRTSLTDPISEVYTFGGRGFSVFNANTLIREWESGDLIEKVSRWFYPDVFNGGYTGPNLTPTGERDSRSPYMGPELNSVATTTYQGRQLMIFGSGTNGQIYVFQLQASVTQRVDPEFESVHRRGATDATWANLYSREEMGDIGISDLVVIEEADSPIGGSPILIALSEQSGSVSIYSFKDEQYPTDGCVAPTSLRSVGPGMNHHNRTRPAL</sequence>
<proteinExistence type="predicted"/>
<protein>
    <recommendedName>
        <fullName evidence="2">Choice-of-anchor I domain-containing protein</fullName>
    </recommendedName>
</protein>
<evidence type="ECO:0000313" key="4">
    <source>
        <dbReference type="Proteomes" id="UP001347796"/>
    </source>
</evidence>
<comment type="caution">
    <text evidence="3">The sequence shown here is derived from an EMBL/GenBank/DDBJ whole genome shotgun (WGS) entry which is preliminary data.</text>
</comment>
<name>A0AAN8J8L3_PATCE</name>
<dbReference type="Proteomes" id="UP001347796">
    <property type="component" value="Unassembled WGS sequence"/>
</dbReference>
<feature type="chain" id="PRO_5042918320" description="Choice-of-anchor I domain-containing protein" evidence="1">
    <location>
        <begin position="18"/>
        <end position="592"/>
    </location>
</feature>
<dbReference type="EMBL" id="JAZGQO010000013">
    <property type="protein sequence ID" value="KAK6171955.1"/>
    <property type="molecule type" value="Genomic_DNA"/>
</dbReference>
<accession>A0AAN8J8L3</accession>
<organism evidence="3 4">
    <name type="scientific">Patella caerulea</name>
    <name type="common">Rayed Mediterranean limpet</name>
    <dbReference type="NCBI Taxonomy" id="87958"/>
    <lineage>
        <taxon>Eukaryota</taxon>
        <taxon>Metazoa</taxon>
        <taxon>Spiralia</taxon>
        <taxon>Lophotrochozoa</taxon>
        <taxon>Mollusca</taxon>
        <taxon>Gastropoda</taxon>
        <taxon>Patellogastropoda</taxon>
        <taxon>Patelloidea</taxon>
        <taxon>Patellidae</taxon>
        <taxon>Patella</taxon>
    </lineage>
</organism>
<dbReference type="Pfam" id="PF22494">
    <property type="entry name" value="choice_anch_I"/>
    <property type="match status" value="1"/>
</dbReference>
<dbReference type="InterPro" id="IPR011048">
    <property type="entry name" value="Haem_d1_sf"/>
</dbReference>
<keyword evidence="1" id="KW-0732">Signal</keyword>
<dbReference type="AlphaFoldDB" id="A0AAN8J8L3"/>
<dbReference type="InterPro" id="IPR015943">
    <property type="entry name" value="WD40/YVTN_repeat-like_dom_sf"/>
</dbReference>
<dbReference type="InterPro" id="IPR052956">
    <property type="entry name" value="Mesenchyme-surface_protein"/>
</dbReference>
<evidence type="ECO:0000256" key="1">
    <source>
        <dbReference type="SAM" id="SignalP"/>
    </source>
</evidence>
<reference evidence="3 4" key="1">
    <citation type="submission" date="2024-01" db="EMBL/GenBank/DDBJ databases">
        <title>The genome of the rayed Mediterranean limpet Patella caerulea (Linnaeus, 1758).</title>
        <authorList>
            <person name="Anh-Thu Weber A."/>
            <person name="Halstead-Nussloch G."/>
        </authorList>
    </citation>
    <scope>NUCLEOTIDE SEQUENCE [LARGE SCALE GENOMIC DNA]</scope>
    <source>
        <strain evidence="3">AATW-2023a</strain>
        <tissue evidence="3">Whole specimen</tissue>
    </source>
</reference>
<dbReference type="Gene3D" id="2.130.10.10">
    <property type="entry name" value="YVTN repeat-like/Quinoprotein amine dehydrogenase"/>
    <property type="match status" value="1"/>
</dbReference>